<feature type="region of interest" description="Disordered" evidence="1">
    <location>
        <begin position="171"/>
        <end position="193"/>
    </location>
</feature>
<gene>
    <name evidence="3" type="ORF">GCM10010502_72080</name>
    <name evidence="4" type="ORF">HS99_0011940</name>
</gene>
<reference evidence="4" key="4">
    <citation type="submission" date="2016-08" db="EMBL/GenBank/DDBJ databases">
        <title>Sequencing, Assembly and Comparative Genomics of S. aureofaciens ATCC 10762.</title>
        <authorList>
            <person name="Gradnigo J.S."/>
            <person name="Johnson N."/>
            <person name="Somerville G.A."/>
        </authorList>
    </citation>
    <scope>NUCLEOTIDE SEQUENCE [LARGE SCALE GENOMIC DNA]</scope>
    <source>
        <strain evidence="4">ATCC 10762</strain>
    </source>
</reference>
<dbReference type="EMBL" id="BMUB01000040">
    <property type="protein sequence ID" value="GGV06632.1"/>
    <property type="molecule type" value="Genomic_DNA"/>
</dbReference>
<comment type="caution">
    <text evidence="4">The sequence shown here is derived from an EMBL/GenBank/DDBJ whole genome shotgun (WGS) entry which is preliminary data.</text>
</comment>
<feature type="domain" description="A-factor biosynthesis hotdog" evidence="2">
    <location>
        <begin position="20"/>
        <end position="154"/>
    </location>
</feature>
<dbReference type="GO" id="GO:0016740">
    <property type="term" value="F:transferase activity"/>
    <property type="evidence" value="ECO:0007669"/>
    <property type="project" value="InterPro"/>
</dbReference>
<dbReference type="EMBL" id="JPRF03000054">
    <property type="protein sequence ID" value="OEV34133.1"/>
    <property type="molecule type" value="Genomic_DNA"/>
</dbReference>
<dbReference type="NCBIfam" id="NF041195">
    <property type="entry name" value="ScbA_BarX_GamBu"/>
    <property type="match status" value="1"/>
</dbReference>
<reference evidence="3" key="5">
    <citation type="submission" date="2020-09" db="EMBL/GenBank/DDBJ databases">
        <authorList>
            <person name="Sun Q."/>
            <person name="Ohkuma M."/>
        </authorList>
    </citation>
    <scope>NUCLEOTIDE SEQUENCE</scope>
    <source>
        <strain evidence="3">JCM 4434</strain>
    </source>
</reference>
<dbReference type="RefSeq" id="WP_046387109.1">
    <property type="nucleotide sequence ID" value="NZ_JBFABR010000048.1"/>
</dbReference>
<dbReference type="InterPro" id="IPR047757">
    <property type="entry name" value="AfsA-like"/>
</dbReference>
<reference evidence="5" key="3">
    <citation type="submission" date="2016-08" db="EMBL/GenBank/DDBJ databases">
        <title>Sequencing, assembly and comparative genomics of S. aureofaciens ATCC 10762.</title>
        <authorList>
            <person name="Gradnigo J.S."/>
            <person name="Johnson N."/>
            <person name="Somerville G.A."/>
        </authorList>
    </citation>
    <scope>NUCLEOTIDE SEQUENCE [LARGE SCALE GENOMIC DNA]</scope>
    <source>
        <strain evidence="5">ATCC 10762 / DSM 40127 / CCM 3239 / JCM 4008 / LMG 5968 / NBRC 12843 / NCIMB 8234 / A-377</strain>
    </source>
</reference>
<feature type="domain" description="A-factor biosynthesis hotdog" evidence="2">
    <location>
        <begin position="221"/>
        <end position="310"/>
    </location>
</feature>
<dbReference type="AlphaFoldDB" id="A0A1E7N0Z2"/>
<dbReference type="OrthoDB" id="7838374at2"/>
<evidence type="ECO:0000313" key="5">
    <source>
        <dbReference type="Proteomes" id="UP000037395"/>
    </source>
</evidence>
<reference evidence="4 5" key="2">
    <citation type="submission" date="2014-07" db="EMBL/GenBank/DDBJ databases">
        <authorList>
            <person name="Zhang J.E."/>
            <person name="Yang H."/>
            <person name="Guo J."/>
            <person name="Deng Z."/>
            <person name="Luo H."/>
            <person name="Luo M."/>
            <person name="Zhao B."/>
        </authorList>
    </citation>
    <scope>NUCLEOTIDE SEQUENCE [LARGE SCALE GENOMIC DNA]</scope>
    <source>
        <strain evidence="4">ATCC 10762</strain>
        <strain evidence="5">ATCC 10762 / DSM 40127 / CCM 3239 / JCM 4008 / LMG 5968 / NBRC 12843 / NCIMB 8234 / A-377</strain>
    </source>
</reference>
<keyword evidence="5" id="KW-1185">Reference proteome</keyword>
<evidence type="ECO:0000313" key="3">
    <source>
        <dbReference type="EMBL" id="GGV06632.1"/>
    </source>
</evidence>
<evidence type="ECO:0000256" key="1">
    <source>
        <dbReference type="SAM" id="MobiDB-lite"/>
    </source>
</evidence>
<sequence>MSDSGTLLEPAACHAVTGKLVHKLDPDEAFLTMWRRTGPDTFSVIAHWPSDRPFYRSADGGFDFLLPSETVRQLFPLISHVGYDTPFEHHLVWEHYRYDLDPALLRADSGPVALELRVTCSDLVRRRTGLAGMTMDVDILRNGIRLASATSRFTVQAPAIYRRLRGSNSDRARAMASAPPAPEGIPAPLTGRPDQADVVLSEIPPVDVPERIADEMSGLLRPNSGSWWLRVDATHRTYFDHPVDHVPGALLLEAARQATQALRYPTPAPPLAMSAAFLRYVDLDAPCRITARVESPTLVRVTAEQHDRLCFTSEVGTA</sequence>
<proteinExistence type="predicted"/>
<dbReference type="Proteomes" id="UP000610124">
    <property type="component" value="Unassembled WGS sequence"/>
</dbReference>
<accession>A0A8H9HZI1</accession>
<dbReference type="InterPro" id="IPR005509">
    <property type="entry name" value="AfsA_hotdog_dom"/>
</dbReference>
<dbReference type="KEGG" id="kau:B6264_02795"/>
<protein>
    <submittedName>
        <fullName evidence="3">Adhesin</fullName>
    </submittedName>
</protein>
<dbReference type="Proteomes" id="UP000037395">
    <property type="component" value="Unassembled WGS sequence"/>
</dbReference>
<accession>A0A1E7N0Z2</accession>
<dbReference type="Pfam" id="PF03756">
    <property type="entry name" value="AfsA"/>
    <property type="match status" value="2"/>
</dbReference>
<name>A0A1E7N0Z2_KITAU</name>
<evidence type="ECO:0000259" key="2">
    <source>
        <dbReference type="Pfam" id="PF03756"/>
    </source>
</evidence>
<organism evidence="4 5">
    <name type="scientific">Kitasatospora aureofaciens</name>
    <name type="common">Streptomyces aureofaciens</name>
    <dbReference type="NCBI Taxonomy" id="1894"/>
    <lineage>
        <taxon>Bacteria</taxon>
        <taxon>Bacillati</taxon>
        <taxon>Actinomycetota</taxon>
        <taxon>Actinomycetes</taxon>
        <taxon>Kitasatosporales</taxon>
        <taxon>Streptomycetaceae</taxon>
        <taxon>Kitasatospora</taxon>
    </lineage>
</organism>
<reference evidence="3" key="1">
    <citation type="journal article" date="2014" name="Int. J. Syst. Evol. Microbiol.">
        <title>Complete genome sequence of Corynebacterium casei LMG S-19264T (=DSM 44701T), isolated from a smear-ripened cheese.</title>
        <authorList>
            <consortium name="US DOE Joint Genome Institute (JGI-PGF)"/>
            <person name="Walter F."/>
            <person name="Albersmeier A."/>
            <person name="Kalinowski J."/>
            <person name="Ruckert C."/>
        </authorList>
    </citation>
    <scope>NUCLEOTIDE SEQUENCE</scope>
    <source>
        <strain evidence="3">JCM 4434</strain>
    </source>
</reference>
<evidence type="ECO:0000313" key="4">
    <source>
        <dbReference type="EMBL" id="OEV34133.1"/>
    </source>
</evidence>